<keyword evidence="2" id="KW-1185">Reference proteome</keyword>
<sequence length="388" mass="44275">MNKKDISSLKKEFSLDSYKLKLKEIYSVYIKKDNRAIIHSEGKYFDMLDAETQELYLDNFKKILSGSLDTKLFQLDFNNLEAEDSTQKMLYSALSEDDIEGFQMQMNKVIDKVIAYYNYDMDIVMSFIRADYYKGVSEKIDDYNRGEDDSSEGYQFIMATVNKVEIPKKTLMFDVANLQLRANSSLDITINLANPIEGFTFPIIDNGYSNVSKVLYYTSKTKERDTTFLEGVLGCEFTLTAEEEKDSFNAIISTVTAGKLTPTMIQDIYEEIYERAQDVEEGEIPTIGAKDIKSILECRDIEVAVDVEQAYEEVLATKEKELKVENVLPKLKGKSIKISNEDTNITISPKNLSTVKQVRDKNGNKCLLIQLTEDVVLDGLPIDVEEEF</sequence>
<dbReference type="Pfam" id="PF14199">
    <property type="entry name" value="DUF4317"/>
    <property type="match status" value="1"/>
</dbReference>
<evidence type="ECO:0008006" key="3">
    <source>
        <dbReference type="Google" id="ProtNLM"/>
    </source>
</evidence>
<evidence type="ECO:0000313" key="1">
    <source>
        <dbReference type="EMBL" id="GLC30834.1"/>
    </source>
</evidence>
<comment type="caution">
    <text evidence="1">The sequence shown here is derived from an EMBL/GenBank/DDBJ whole genome shotgun (WGS) entry which is preliminary data.</text>
</comment>
<dbReference type="RefSeq" id="WP_264850113.1">
    <property type="nucleotide sequence ID" value="NZ_BRXR01000001.1"/>
</dbReference>
<gene>
    <name evidence="1" type="ORF">bsdE14_22440</name>
</gene>
<proteinExistence type="predicted"/>
<dbReference type="InterPro" id="IPR025466">
    <property type="entry name" value="DUF4317"/>
</dbReference>
<organism evidence="1 2">
    <name type="scientific">Clostridium omnivorum</name>
    <dbReference type="NCBI Taxonomy" id="1604902"/>
    <lineage>
        <taxon>Bacteria</taxon>
        <taxon>Bacillati</taxon>
        <taxon>Bacillota</taxon>
        <taxon>Clostridia</taxon>
        <taxon>Eubacteriales</taxon>
        <taxon>Clostridiaceae</taxon>
        <taxon>Clostridium</taxon>
    </lineage>
</organism>
<name>A0ABQ5N6V8_9CLOT</name>
<accession>A0ABQ5N6V8</accession>
<evidence type="ECO:0000313" key="2">
    <source>
        <dbReference type="Proteomes" id="UP001208567"/>
    </source>
</evidence>
<dbReference type="Proteomes" id="UP001208567">
    <property type="component" value="Unassembled WGS sequence"/>
</dbReference>
<dbReference type="EMBL" id="BRXR01000001">
    <property type="protein sequence ID" value="GLC30834.1"/>
    <property type="molecule type" value="Genomic_DNA"/>
</dbReference>
<reference evidence="1 2" key="1">
    <citation type="journal article" date="2024" name="Int. J. Syst. Evol. Microbiol.">
        <title>Clostridium omnivorum sp. nov., isolated from anoxic soil under the treatment of reductive soil disinfestation.</title>
        <authorList>
            <person name="Ueki A."/>
            <person name="Tonouchi A."/>
            <person name="Kaku N."/>
            <person name="Honma S."/>
            <person name="Ueki K."/>
        </authorList>
    </citation>
    <scope>NUCLEOTIDE SEQUENCE [LARGE SCALE GENOMIC DNA]</scope>
    <source>
        <strain evidence="1 2">E14</strain>
    </source>
</reference>
<protein>
    <recommendedName>
        <fullName evidence="3">DUF4317 family protein</fullName>
    </recommendedName>
</protein>